<feature type="transmembrane region" description="Helical" evidence="11">
    <location>
        <begin position="232"/>
        <end position="259"/>
    </location>
</feature>
<dbReference type="PIRSF" id="PIRSF003097">
    <property type="entry name" value="FtsX"/>
    <property type="match status" value="1"/>
</dbReference>
<evidence type="ECO:0000256" key="4">
    <source>
        <dbReference type="ARBA" id="ARBA00022475"/>
    </source>
</evidence>
<evidence type="ECO:0000256" key="6">
    <source>
        <dbReference type="ARBA" id="ARBA00022692"/>
    </source>
</evidence>
<dbReference type="EMBL" id="MHWT01000024">
    <property type="protein sequence ID" value="OHB11970.1"/>
    <property type="molecule type" value="Genomic_DNA"/>
</dbReference>
<keyword evidence="5 10" id="KW-0132">Cell division</keyword>
<evidence type="ECO:0000256" key="8">
    <source>
        <dbReference type="ARBA" id="ARBA00023136"/>
    </source>
</evidence>
<dbReference type="GO" id="GO:0051301">
    <property type="term" value="P:cell division"/>
    <property type="evidence" value="ECO:0007669"/>
    <property type="project" value="UniProtKB-KW"/>
</dbReference>
<feature type="domain" description="ABC3 transporter permease C-terminal" evidence="12">
    <location>
        <begin position="187"/>
        <end position="304"/>
    </location>
</feature>
<keyword evidence="4 10" id="KW-1003">Cell membrane</keyword>
<keyword evidence="8 10" id="KW-0472">Membrane</keyword>
<feature type="transmembrane region" description="Helical" evidence="11">
    <location>
        <begin position="184"/>
        <end position="211"/>
    </location>
</feature>
<keyword evidence="9 10" id="KW-0131">Cell cycle</keyword>
<comment type="caution">
    <text evidence="14">The sequence shown here is derived from an EMBL/GenBank/DDBJ whole genome shotgun (WGS) entry which is preliminary data.</text>
</comment>
<evidence type="ECO:0000256" key="1">
    <source>
        <dbReference type="ARBA" id="ARBA00004651"/>
    </source>
</evidence>
<evidence type="ECO:0000256" key="7">
    <source>
        <dbReference type="ARBA" id="ARBA00022989"/>
    </source>
</evidence>
<gene>
    <name evidence="14" type="ORF">A3G99_02710</name>
</gene>
<feature type="domain" description="FtsX extracellular" evidence="13">
    <location>
        <begin position="58"/>
        <end position="148"/>
    </location>
</feature>
<dbReference type="Pfam" id="PF18075">
    <property type="entry name" value="FtsX_ECD"/>
    <property type="match status" value="1"/>
</dbReference>
<name>A0A1G2URJ2_9BACT</name>
<proteinExistence type="inferred from homology"/>
<evidence type="ECO:0000313" key="15">
    <source>
        <dbReference type="Proteomes" id="UP000176558"/>
    </source>
</evidence>
<evidence type="ECO:0000313" key="14">
    <source>
        <dbReference type="EMBL" id="OHB11970.1"/>
    </source>
</evidence>
<evidence type="ECO:0000256" key="9">
    <source>
        <dbReference type="ARBA" id="ARBA00023306"/>
    </source>
</evidence>
<dbReference type="PANTHER" id="PTHR47755:SF1">
    <property type="entry name" value="CELL DIVISION PROTEIN FTSX"/>
    <property type="match status" value="1"/>
</dbReference>
<keyword evidence="6 11" id="KW-0812">Transmembrane</keyword>
<dbReference type="InterPro" id="IPR004513">
    <property type="entry name" value="FtsX"/>
</dbReference>
<accession>A0A1G2URJ2</accession>
<sequence>MWIKIKRVIRAGFFSFWRNGFVSLSSILVMVVTLFVIGSVIFSGVILRFTLDQIKEKVDINVYFVRTANEADILAMKDKLEKLAEVQSPIIYVSREQALEEFKQRNQNDELTLQALEELGENPLGAKLNIRAKDPGQYENIAKFLQNQSALSVGNTSIIDKVNYYQNKEAIDRLTSIINSSNRLGFVLTIFLVVISVLITFNTLRLVIYMSRDEISVMRLVGASRNYIRGPFFVAGAIYGFISAVITLIIFYPVTLWLGGTTEQFFIGLNIFQYYTANFGQIFAIITLSGVAIGSISSYLATRKYLKV</sequence>
<comment type="subcellular location">
    <subcellularLocation>
        <location evidence="1">Cell membrane</location>
        <topology evidence="1">Multi-pass membrane protein</topology>
    </subcellularLocation>
</comment>
<dbReference type="GO" id="GO:0005886">
    <property type="term" value="C:plasma membrane"/>
    <property type="evidence" value="ECO:0007669"/>
    <property type="project" value="UniProtKB-SubCell"/>
</dbReference>
<dbReference type="AlphaFoldDB" id="A0A1G2URJ2"/>
<dbReference type="PANTHER" id="PTHR47755">
    <property type="entry name" value="CELL DIVISION PROTEIN FTSX"/>
    <property type="match status" value="1"/>
</dbReference>
<keyword evidence="7 11" id="KW-1133">Transmembrane helix</keyword>
<reference evidence="14 15" key="1">
    <citation type="journal article" date="2016" name="Nat. Commun.">
        <title>Thousands of microbial genomes shed light on interconnected biogeochemical processes in an aquifer system.</title>
        <authorList>
            <person name="Anantharaman K."/>
            <person name="Brown C.T."/>
            <person name="Hug L.A."/>
            <person name="Sharon I."/>
            <person name="Castelle C.J."/>
            <person name="Probst A.J."/>
            <person name="Thomas B.C."/>
            <person name="Singh A."/>
            <person name="Wilkins M.J."/>
            <person name="Karaoz U."/>
            <person name="Brodie E.L."/>
            <person name="Williams K.H."/>
            <person name="Hubbard S.S."/>
            <person name="Banfield J.F."/>
        </authorList>
    </citation>
    <scope>NUCLEOTIDE SEQUENCE [LARGE SCALE GENOMIC DNA]</scope>
</reference>
<dbReference type="Proteomes" id="UP000176558">
    <property type="component" value="Unassembled WGS sequence"/>
</dbReference>
<dbReference type="InterPro" id="IPR040690">
    <property type="entry name" value="FtsX_ECD"/>
</dbReference>
<organism evidence="14 15">
    <name type="scientific">Candidatus Zambryskibacteria bacterium RIFCSPLOWO2_12_FULL_39_23</name>
    <dbReference type="NCBI Taxonomy" id="1802776"/>
    <lineage>
        <taxon>Bacteria</taxon>
        <taxon>Candidatus Zambryskiibacteriota</taxon>
    </lineage>
</organism>
<evidence type="ECO:0000256" key="5">
    <source>
        <dbReference type="ARBA" id="ARBA00022618"/>
    </source>
</evidence>
<comment type="similarity">
    <text evidence="2 10">Belongs to the ABC-4 integral membrane protein family. FtsX subfamily.</text>
</comment>
<protein>
    <recommendedName>
        <fullName evidence="3 10">Cell division protein FtsX</fullName>
    </recommendedName>
</protein>
<evidence type="ECO:0000256" key="10">
    <source>
        <dbReference type="PIRNR" id="PIRNR003097"/>
    </source>
</evidence>
<dbReference type="Pfam" id="PF02687">
    <property type="entry name" value="FtsX"/>
    <property type="match status" value="1"/>
</dbReference>
<feature type="transmembrane region" description="Helical" evidence="11">
    <location>
        <begin position="279"/>
        <end position="301"/>
    </location>
</feature>
<evidence type="ECO:0000256" key="11">
    <source>
        <dbReference type="SAM" id="Phobius"/>
    </source>
</evidence>
<evidence type="ECO:0000259" key="13">
    <source>
        <dbReference type="Pfam" id="PF18075"/>
    </source>
</evidence>
<dbReference type="Gene3D" id="3.30.70.3040">
    <property type="match status" value="1"/>
</dbReference>
<feature type="transmembrane region" description="Helical" evidence="11">
    <location>
        <begin position="21"/>
        <end position="47"/>
    </location>
</feature>
<dbReference type="InterPro" id="IPR003838">
    <property type="entry name" value="ABC3_permease_C"/>
</dbReference>
<evidence type="ECO:0000256" key="3">
    <source>
        <dbReference type="ARBA" id="ARBA00021907"/>
    </source>
</evidence>
<evidence type="ECO:0000259" key="12">
    <source>
        <dbReference type="Pfam" id="PF02687"/>
    </source>
</evidence>
<evidence type="ECO:0000256" key="2">
    <source>
        <dbReference type="ARBA" id="ARBA00007379"/>
    </source>
</evidence>